<organism evidence="5 6">
    <name type="scientific">Corynebacterium timonense</name>
    <dbReference type="NCBI Taxonomy" id="441500"/>
    <lineage>
        <taxon>Bacteria</taxon>
        <taxon>Bacillati</taxon>
        <taxon>Actinomycetota</taxon>
        <taxon>Actinomycetes</taxon>
        <taxon>Mycobacteriales</taxon>
        <taxon>Corynebacteriaceae</taxon>
        <taxon>Corynebacterium</taxon>
    </lineage>
</organism>
<sequence>MNVDHRQRDLQRDLEGYRVVAVHAHPDDESISTGGALADLSRRGADVLVVTCTLGEEGEVIGPTYSQLVADCADQLGGFRIHELHAALAALGVRGVFLGGAGRFRDSGMAGSEASRDPRAFVNSGQVAVDALADIFAAQRPHLVITYDPHGGYGHPDHIRAHEVAHAAAEATGVPRLVWAARLRSELEGGLPARAPRGWRLPEPGELDAVDATDTWVDLDEATYAAKVAAMRAHATQIWVADGSASETNPEAVLAEGDLTAYALSNLITQVITRREHYRSGAGVPLVPGGGLLEGVER</sequence>
<dbReference type="GO" id="GO:0035595">
    <property type="term" value="F:N-acetylglucosaminylinositol deacetylase activity"/>
    <property type="evidence" value="ECO:0007669"/>
    <property type="project" value="UniProtKB-EC"/>
</dbReference>
<feature type="binding site" evidence="4">
    <location>
        <position position="158"/>
    </location>
    <ligand>
        <name>Zn(2+)</name>
        <dbReference type="ChEBI" id="CHEBI:29105"/>
    </ligand>
</feature>
<dbReference type="HAMAP" id="MF_01696">
    <property type="entry name" value="MshB"/>
    <property type="match status" value="1"/>
</dbReference>
<evidence type="ECO:0000256" key="2">
    <source>
        <dbReference type="ARBA" id="ARBA00022801"/>
    </source>
</evidence>
<dbReference type="NCBIfam" id="TIGR03445">
    <property type="entry name" value="mycothiol_MshB"/>
    <property type="match status" value="1"/>
</dbReference>
<dbReference type="RefSeq" id="WP_019194077.1">
    <property type="nucleotide sequence ID" value="NZ_LT629765.1"/>
</dbReference>
<dbReference type="AlphaFoldDB" id="A0A1H1QGS6"/>
<comment type="cofactor">
    <cofactor evidence="4">
        <name>Zn(2+)</name>
        <dbReference type="ChEBI" id="CHEBI:29105"/>
    </cofactor>
    <text evidence="4">Binds 1 zinc ion per subunit.</text>
</comment>
<comment type="similarity">
    <text evidence="4">Belongs to the MshB deacetylase family.</text>
</comment>
<dbReference type="PANTHER" id="PTHR12993">
    <property type="entry name" value="N-ACETYLGLUCOSAMINYL-PHOSPHATIDYLINOSITOL DE-N-ACETYLASE-RELATED"/>
    <property type="match status" value="1"/>
</dbReference>
<dbReference type="GO" id="GO:0010125">
    <property type="term" value="P:mycothiol biosynthetic process"/>
    <property type="evidence" value="ECO:0007669"/>
    <property type="project" value="UniProtKB-UniRule"/>
</dbReference>
<dbReference type="SUPFAM" id="SSF102588">
    <property type="entry name" value="LmbE-like"/>
    <property type="match status" value="1"/>
</dbReference>
<dbReference type="InterPro" id="IPR003737">
    <property type="entry name" value="GlcNAc_PI_deacetylase-related"/>
</dbReference>
<feature type="binding site" evidence="4">
    <location>
        <position position="25"/>
    </location>
    <ligand>
        <name>Zn(2+)</name>
        <dbReference type="ChEBI" id="CHEBI:29105"/>
    </ligand>
</feature>
<evidence type="ECO:0000256" key="1">
    <source>
        <dbReference type="ARBA" id="ARBA00022723"/>
    </source>
</evidence>
<dbReference type="eggNOG" id="COG2120">
    <property type="taxonomic scope" value="Bacteria"/>
</dbReference>
<accession>A0A1H1QGS6</accession>
<dbReference type="EC" id="3.5.1.103" evidence="4"/>
<comment type="catalytic activity">
    <reaction evidence="4">
        <text>1D-myo-inositol 2-acetamido-2-deoxy-alpha-D-glucopyranoside + H2O = 1D-myo-inositol 2-amino-2-deoxy-alpha-D-glucopyranoside + acetate</text>
        <dbReference type="Rhea" id="RHEA:26180"/>
        <dbReference type="ChEBI" id="CHEBI:15377"/>
        <dbReference type="ChEBI" id="CHEBI:30089"/>
        <dbReference type="ChEBI" id="CHEBI:52442"/>
        <dbReference type="ChEBI" id="CHEBI:58886"/>
        <dbReference type="EC" id="3.5.1.103"/>
    </reaction>
</comment>
<dbReference type="GO" id="GO:0008270">
    <property type="term" value="F:zinc ion binding"/>
    <property type="evidence" value="ECO:0007669"/>
    <property type="project" value="UniProtKB-UniRule"/>
</dbReference>
<feature type="binding site" evidence="4">
    <location>
        <position position="28"/>
    </location>
    <ligand>
        <name>Zn(2+)</name>
        <dbReference type="ChEBI" id="CHEBI:29105"/>
    </ligand>
</feature>
<protein>
    <recommendedName>
        <fullName evidence="4">1D-myo-inositol 2-acetamido-2-deoxy-alpha-D-glucopyranoside deacetylase</fullName>
        <shortName evidence="4">GlcNAc-Ins deacetylase</shortName>
        <ecNumber evidence="4">3.5.1.103</ecNumber>
    </recommendedName>
    <alternativeName>
        <fullName evidence="4">N-acetyl-1-D-myo-inositol-2-amino-2-deoxy-alpha-D-glucopyranoside deacetylase</fullName>
    </alternativeName>
</protein>
<dbReference type="STRING" id="1203190.GCA_000312345_01246"/>
<dbReference type="OrthoDB" id="158614at2"/>
<dbReference type="InterPro" id="IPR024078">
    <property type="entry name" value="LmbE-like_dom_sf"/>
</dbReference>
<evidence type="ECO:0000313" key="6">
    <source>
        <dbReference type="Proteomes" id="UP000182237"/>
    </source>
</evidence>
<dbReference type="EMBL" id="LT629765">
    <property type="protein sequence ID" value="SDS22584.1"/>
    <property type="molecule type" value="Genomic_DNA"/>
</dbReference>
<dbReference type="Proteomes" id="UP000182237">
    <property type="component" value="Chromosome I"/>
</dbReference>
<name>A0A1H1QGS6_9CORY</name>
<comment type="function">
    <text evidence="4">Catalyzes the deacetylation of 1D-myo-inositol 2-acetamido-2-deoxy-alpha-D-glucopyranoside (GlcNAc-Ins) in the mycothiol biosynthesis pathway.</text>
</comment>
<evidence type="ECO:0000313" key="5">
    <source>
        <dbReference type="EMBL" id="SDS22584.1"/>
    </source>
</evidence>
<keyword evidence="3 4" id="KW-0862">Zinc</keyword>
<dbReference type="Pfam" id="PF02585">
    <property type="entry name" value="PIG-L"/>
    <property type="match status" value="1"/>
</dbReference>
<keyword evidence="1 4" id="KW-0479">Metal-binding</keyword>
<proteinExistence type="inferred from homology"/>
<keyword evidence="2 4" id="KW-0378">Hydrolase</keyword>
<dbReference type="PANTHER" id="PTHR12993:SF26">
    <property type="entry name" value="1D-MYO-INOSITOL 2-ACETAMIDO-2-DEOXY-ALPHA-D-GLUCOPYRANOSIDE DEACETYLASE"/>
    <property type="match status" value="1"/>
</dbReference>
<gene>
    <name evidence="4" type="primary">mshB</name>
    <name evidence="5" type="ORF">SAMN04488539_1257</name>
</gene>
<evidence type="ECO:0000256" key="4">
    <source>
        <dbReference type="HAMAP-Rule" id="MF_01696"/>
    </source>
</evidence>
<dbReference type="InterPro" id="IPR017810">
    <property type="entry name" value="Mycothiol_biosynthesis_MshB"/>
</dbReference>
<keyword evidence="6" id="KW-1185">Reference proteome</keyword>
<dbReference type="Gene3D" id="3.40.50.10320">
    <property type="entry name" value="LmbE-like"/>
    <property type="match status" value="1"/>
</dbReference>
<reference evidence="5 6" key="1">
    <citation type="submission" date="2016-10" db="EMBL/GenBank/DDBJ databases">
        <authorList>
            <person name="de Groot N.N."/>
        </authorList>
    </citation>
    <scope>NUCLEOTIDE SEQUENCE [LARGE SCALE GENOMIC DNA]</scope>
    <source>
        <strain evidence="5 6">DSM 45434</strain>
    </source>
</reference>
<evidence type="ECO:0000256" key="3">
    <source>
        <dbReference type="ARBA" id="ARBA00022833"/>
    </source>
</evidence>